<evidence type="ECO:0000313" key="2">
    <source>
        <dbReference type="Proteomes" id="UP000287972"/>
    </source>
</evidence>
<gene>
    <name evidence="1" type="ORF">CEP51_009798</name>
</gene>
<accession>A0A428RGH4</accession>
<keyword evidence="2" id="KW-1185">Reference proteome</keyword>
<evidence type="ECO:0000313" key="1">
    <source>
        <dbReference type="EMBL" id="RSL76627.1"/>
    </source>
</evidence>
<dbReference type="AlphaFoldDB" id="A0A428RGH4"/>
<dbReference type="Proteomes" id="UP000287972">
    <property type="component" value="Unassembled WGS sequence"/>
</dbReference>
<organism evidence="1 2">
    <name type="scientific">Fusarium floridanum</name>
    <dbReference type="NCBI Taxonomy" id="1325733"/>
    <lineage>
        <taxon>Eukaryota</taxon>
        <taxon>Fungi</taxon>
        <taxon>Dikarya</taxon>
        <taxon>Ascomycota</taxon>
        <taxon>Pezizomycotina</taxon>
        <taxon>Sordariomycetes</taxon>
        <taxon>Hypocreomycetidae</taxon>
        <taxon>Hypocreales</taxon>
        <taxon>Nectriaceae</taxon>
        <taxon>Fusarium</taxon>
        <taxon>Fusarium solani species complex</taxon>
    </lineage>
</organism>
<name>A0A428RGH4_9HYPO</name>
<protein>
    <submittedName>
        <fullName evidence="1">Uncharacterized protein</fullName>
    </submittedName>
</protein>
<dbReference type="EMBL" id="NKCL01000286">
    <property type="protein sequence ID" value="RSL76627.1"/>
    <property type="molecule type" value="Genomic_DNA"/>
</dbReference>
<comment type="caution">
    <text evidence="1">The sequence shown here is derived from an EMBL/GenBank/DDBJ whole genome shotgun (WGS) entry which is preliminary data.</text>
</comment>
<proteinExistence type="predicted"/>
<sequence length="272" mass="31616">MRPVTPSKLDDIVGRKEICILSATWFTIQFVSSLVNHSPGNIATKQGNKRLPLELWREIIAWAEMDLKSGNYCLVQVQSLVEHGAKRVLSCAKITEWNRCGLLKTEDAADEYRKYLRCPGEGDDPKRPFVLPDTKNLDSLIKIEESLLGPENEILFTELEVYDVLSWIEDGDCSFCECARWMDMYGEDGGYRFSGYTLPYPTDRWERYLDPTMGCPLCIGLGPRPLYYGPRTPQNDRDDEELEMVQRYDYEVRERFEELGYDWVPSYFYNGY</sequence>
<reference evidence="1 2" key="1">
    <citation type="submission" date="2017-06" db="EMBL/GenBank/DDBJ databases">
        <title>Comparative genomic analysis of Ambrosia Fusariam Clade fungi.</title>
        <authorList>
            <person name="Stajich J.E."/>
            <person name="Carrillo J."/>
            <person name="Kijimoto T."/>
            <person name="Eskalen A."/>
            <person name="O'Donnell K."/>
            <person name="Kasson M."/>
        </authorList>
    </citation>
    <scope>NUCLEOTIDE SEQUENCE [LARGE SCALE GENOMIC DNA]</scope>
    <source>
        <strain evidence="1 2">NRRL62606</strain>
    </source>
</reference>